<reference evidence="1" key="1">
    <citation type="journal article" date="2022" name="bioRxiv">
        <title>Sequencing and chromosome-scale assembly of the giantPleurodeles waltlgenome.</title>
        <authorList>
            <person name="Brown T."/>
            <person name="Elewa A."/>
            <person name="Iarovenko S."/>
            <person name="Subramanian E."/>
            <person name="Araus A.J."/>
            <person name="Petzold A."/>
            <person name="Susuki M."/>
            <person name="Suzuki K.-i.T."/>
            <person name="Hayashi T."/>
            <person name="Toyoda A."/>
            <person name="Oliveira C."/>
            <person name="Osipova E."/>
            <person name="Leigh N.D."/>
            <person name="Simon A."/>
            <person name="Yun M.H."/>
        </authorList>
    </citation>
    <scope>NUCLEOTIDE SEQUENCE</scope>
    <source>
        <strain evidence="1">20211129_DDA</strain>
        <tissue evidence="1">Liver</tissue>
    </source>
</reference>
<organism evidence="1 2">
    <name type="scientific">Pleurodeles waltl</name>
    <name type="common">Iberian ribbed newt</name>
    <dbReference type="NCBI Taxonomy" id="8319"/>
    <lineage>
        <taxon>Eukaryota</taxon>
        <taxon>Metazoa</taxon>
        <taxon>Chordata</taxon>
        <taxon>Craniata</taxon>
        <taxon>Vertebrata</taxon>
        <taxon>Euteleostomi</taxon>
        <taxon>Amphibia</taxon>
        <taxon>Batrachia</taxon>
        <taxon>Caudata</taxon>
        <taxon>Salamandroidea</taxon>
        <taxon>Salamandridae</taxon>
        <taxon>Pleurodelinae</taxon>
        <taxon>Pleurodeles</taxon>
    </lineage>
</organism>
<sequence length="83" mass="9140">MHDGCYCTRCTSALPALRAGSNVDVTFPLGQRTVTMCLGPSALVYEFTEAPLTQGSLEYGRELGLETEDAAPTAQFFLRWLRH</sequence>
<protein>
    <submittedName>
        <fullName evidence="1">Uncharacterized protein</fullName>
    </submittedName>
</protein>
<dbReference type="EMBL" id="JANPWB010000011">
    <property type="protein sequence ID" value="KAJ1131354.1"/>
    <property type="molecule type" value="Genomic_DNA"/>
</dbReference>
<comment type="caution">
    <text evidence="1">The sequence shown here is derived from an EMBL/GenBank/DDBJ whole genome shotgun (WGS) entry which is preliminary data.</text>
</comment>
<dbReference type="AlphaFoldDB" id="A0AAV7PTY4"/>
<name>A0AAV7PTY4_PLEWA</name>
<keyword evidence="2" id="KW-1185">Reference proteome</keyword>
<evidence type="ECO:0000313" key="1">
    <source>
        <dbReference type="EMBL" id="KAJ1131354.1"/>
    </source>
</evidence>
<gene>
    <name evidence="1" type="ORF">NDU88_009691</name>
</gene>
<accession>A0AAV7PTY4</accession>
<proteinExistence type="predicted"/>
<evidence type="ECO:0000313" key="2">
    <source>
        <dbReference type="Proteomes" id="UP001066276"/>
    </source>
</evidence>
<dbReference type="Proteomes" id="UP001066276">
    <property type="component" value="Chromosome 7"/>
</dbReference>